<accession>A0AAW0BHK1</accession>
<reference evidence="1 2" key="1">
    <citation type="submission" date="2024-01" db="EMBL/GenBank/DDBJ databases">
        <title>A draft genome for a cacao thread blight-causing isolate of Paramarasmius palmivorus.</title>
        <authorList>
            <person name="Baruah I.K."/>
            <person name="Bukari Y."/>
            <person name="Amoako-Attah I."/>
            <person name="Meinhardt L.W."/>
            <person name="Bailey B.A."/>
            <person name="Cohen S.P."/>
        </authorList>
    </citation>
    <scope>NUCLEOTIDE SEQUENCE [LARGE SCALE GENOMIC DNA]</scope>
    <source>
        <strain evidence="1 2">GH-12</strain>
    </source>
</reference>
<organism evidence="1 2">
    <name type="scientific">Paramarasmius palmivorus</name>
    <dbReference type="NCBI Taxonomy" id="297713"/>
    <lineage>
        <taxon>Eukaryota</taxon>
        <taxon>Fungi</taxon>
        <taxon>Dikarya</taxon>
        <taxon>Basidiomycota</taxon>
        <taxon>Agaricomycotina</taxon>
        <taxon>Agaricomycetes</taxon>
        <taxon>Agaricomycetidae</taxon>
        <taxon>Agaricales</taxon>
        <taxon>Marasmiineae</taxon>
        <taxon>Marasmiaceae</taxon>
        <taxon>Paramarasmius</taxon>
    </lineage>
</organism>
<name>A0AAW0BHK1_9AGAR</name>
<keyword evidence="2" id="KW-1185">Reference proteome</keyword>
<dbReference type="EMBL" id="JAYKXP010000111">
    <property type="protein sequence ID" value="KAK7025580.1"/>
    <property type="molecule type" value="Genomic_DNA"/>
</dbReference>
<comment type="caution">
    <text evidence="1">The sequence shown here is derived from an EMBL/GenBank/DDBJ whole genome shotgun (WGS) entry which is preliminary data.</text>
</comment>
<protein>
    <submittedName>
        <fullName evidence="1">Uncharacterized protein</fullName>
    </submittedName>
</protein>
<dbReference type="AlphaFoldDB" id="A0AAW0BHK1"/>
<evidence type="ECO:0000313" key="1">
    <source>
        <dbReference type="EMBL" id="KAK7025580.1"/>
    </source>
</evidence>
<evidence type="ECO:0000313" key="2">
    <source>
        <dbReference type="Proteomes" id="UP001383192"/>
    </source>
</evidence>
<proteinExistence type="predicted"/>
<dbReference type="Proteomes" id="UP001383192">
    <property type="component" value="Unassembled WGS sequence"/>
</dbReference>
<gene>
    <name evidence="1" type="ORF">VNI00_015873</name>
</gene>
<sequence>MARFRYQSSNCGERPSVQVISITDEFKGFTPYMDTVLKSIRTSTTTSTTDSGSHSPFTLRSKGTTYFDSSAHQPFSNTSSIDLRSLSDRKLMGLSSEEPQALDNLSTGLLVLGRGLPTSTFWLAKLGSSYNLVCNKNHSNLPSTFVGAFNLKDTENRIKTAPQAFGPVDS</sequence>